<dbReference type="AlphaFoldDB" id="A0A9P4TXN8"/>
<dbReference type="SMART" id="SM00906">
    <property type="entry name" value="Fungal_trans"/>
    <property type="match status" value="1"/>
</dbReference>
<dbReference type="Pfam" id="PF00172">
    <property type="entry name" value="Zn_clus"/>
    <property type="match status" value="1"/>
</dbReference>
<dbReference type="CDD" id="cd12148">
    <property type="entry name" value="fungal_TF_MHR"/>
    <property type="match status" value="1"/>
</dbReference>
<feature type="compositionally biased region" description="Polar residues" evidence="4">
    <location>
        <begin position="126"/>
        <end position="143"/>
    </location>
</feature>
<dbReference type="GO" id="GO:0003677">
    <property type="term" value="F:DNA binding"/>
    <property type="evidence" value="ECO:0007669"/>
    <property type="project" value="InterPro"/>
</dbReference>
<evidence type="ECO:0000256" key="2">
    <source>
        <dbReference type="ARBA" id="ARBA00022723"/>
    </source>
</evidence>
<dbReference type="GO" id="GO:0005634">
    <property type="term" value="C:nucleus"/>
    <property type="evidence" value="ECO:0007669"/>
    <property type="project" value="UniProtKB-SubCell"/>
</dbReference>
<evidence type="ECO:0000313" key="7">
    <source>
        <dbReference type="Proteomes" id="UP000800235"/>
    </source>
</evidence>
<dbReference type="InterPro" id="IPR036864">
    <property type="entry name" value="Zn2-C6_fun-type_DNA-bd_sf"/>
</dbReference>
<dbReference type="Gene3D" id="4.10.240.10">
    <property type="entry name" value="Zn(2)-C6 fungal-type DNA-binding domain"/>
    <property type="match status" value="1"/>
</dbReference>
<dbReference type="InterPro" id="IPR001138">
    <property type="entry name" value="Zn2Cys6_DnaBD"/>
</dbReference>
<gene>
    <name evidence="6" type="ORF">EJ08DRAFT_305265</name>
</gene>
<organism evidence="6 7">
    <name type="scientific">Tothia fuscella</name>
    <dbReference type="NCBI Taxonomy" id="1048955"/>
    <lineage>
        <taxon>Eukaryota</taxon>
        <taxon>Fungi</taxon>
        <taxon>Dikarya</taxon>
        <taxon>Ascomycota</taxon>
        <taxon>Pezizomycotina</taxon>
        <taxon>Dothideomycetes</taxon>
        <taxon>Pleosporomycetidae</taxon>
        <taxon>Venturiales</taxon>
        <taxon>Cylindrosympodiaceae</taxon>
        <taxon>Tothia</taxon>
    </lineage>
</organism>
<keyword evidence="3" id="KW-0539">Nucleus</keyword>
<dbReference type="PROSITE" id="PS00463">
    <property type="entry name" value="ZN2_CY6_FUNGAL_1"/>
    <property type="match status" value="1"/>
</dbReference>
<keyword evidence="2" id="KW-0479">Metal-binding</keyword>
<dbReference type="Pfam" id="PF04082">
    <property type="entry name" value="Fungal_trans"/>
    <property type="match status" value="1"/>
</dbReference>
<comment type="caution">
    <text evidence="6">The sequence shown here is derived from an EMBL/GenBank/DDBJ whole genome shotgun (WGS) entry which is preliminary data.</text>
</comment>
<name>A0A9P4TXN8_9PEZI</name>
<feature type="domain" description="Zn(2)-C6 fungal-type" evidence="5">
    <location>
        <begin position="28"/>
        <end position="60"/>
    </location>
</feature>
<dbReference type="PANTHER" id="PTHR31001:SF49">
    <property type="entry name" value="ZN(II)2CYS6 TRANSCRIPTION FACTOR (EUROFUNG)"/>
    <property type="match status" value="1"/>
</dbReference>
<accession>A0A9P4TXN8</accession>
<dbReference type="SMART" id="SM00066">
    <property type="entry name" value="GAL4"/>
    <property type="match status" value="1"/>
</dbReference>
<dbReference type="GO" id="GO:0006351">
    <property type="term" value="P:DNA-templated transcription"/>
    <property type="evidence" value="ECO:0007669"/>
    <property type="project" value="InterPro"/>
</dbReference>
<evidence type="ECO:0000313" key="6">
    <source>
        <dbReference type="EMBL" id="KAF2429038.1"/>
    </source>
</evidence>
<comment type="subcellular location">
    <subcellularLocation>
        <location evidence="1">Nucleus</location>
    </subcellularLocation>
</comment>
<dbReference type="EMBL" id="MU007050">
    <property type="protein sequence ID" value="KAF2429038.1"/>
    <property type="molecule type" value="Genomic_DNA"/>
</dbReference>
<dbReference type="InterPro" id="IPR007219">
    <property type="entry name" value="XnlR_reg_dom"/>
</dbReference>
<dbReference type="CDD" id="cd00067">
    <property type="entry name" value="GAL4"/>
    <property type="match status" value="1"/>
</dbReference>
<evidence type="ECO:0000256" key="3">
    <source>
        <dbReference type="ARBA" id="ARBA00023242"/>
    </source>
</evidence>
<evidence type="ECO:0000256" key="4">
    <source>
        <dbReference type="SAM" id="MobiDB-lite"/>
    </source>
</evidence>
<reference evidence="6" key="1">
    <citation type="journal article" date="2020" name="Stud. Mycol.">
        <title>101 Dothideomycetes genomes: a test case for predicting lifestyles and emergence of pathogens.</title>
        <authorList>
            <person name="Haridas S."/>
            <person name="Albert R."/>
            <person name="Binder M."/>
            <person name="Bloem J."/>
            <person name="Labutti K."/>
            <person name="Salamov A."/>
            <person name="Andreopoulos B."/>
            <person name="Baker S."/>
            <person name="Barry K."/>
            <person name="Bills G."/>
            <person name="Bluhm B."/>
            <person name="Cannon C."/>
            <person name="Castanera R."/>
            <person name="Culley D."/>
            <person name="Daum C."/>
            <person name="Ezra D."/>
            <person name="Gonzalez J."/>
            <person name="Henrissat B."/>
            <person name="Kuo A."/>
            <person name="Liang C."/>
            <person name="Lipzen A."/>
            <person name="Lutzoni F."/>
            <person name="Magnuson J."/>
            <person name="Mondo S."/>
            <person name="Nolan M."/>
            <person name="Ohm R."/>
            <person name="Pangilinan J."/>
            <person name="Park H.-J."/>
            <person name="Ramirez L."/>
            <person name="Alfaro M."/>
            <person name="Sun H."/>
            <person name="Tritt A."/>
            <person name="Yoshinaga Y."/>
            <person name="Zwiers L.-H."/>
            <person name="Turgeon B."/>
            <person name="Goodwin S."/>
            <person name="Spatafora J."/>
            <person name="Crous P."/>
            <person name="Grigoriev I."/>
        </authorList>
    </citation>
    <scope>NUCLEOTIDE SEQUENCE</scope>
    <source>
        <strain evidence="6">CBS 130266</strain>
    </source>
</reference>
<feature type="region of interest" description="Disordered" evidence="4">
    <location>
        <begin position="1"/>
        <end position="22"/>
    </location>
</feature>
<dbReference type="SUPFAM" id="SSF57701">
    <property type="entry name" value="Zn2/Cys6 DNA-binding domain"/>
    <property type="match status" value="1"/>
</dbReference>
<sequence length="600" mass="67655">MPISNPQGHDGASSRTAARNRKKRTPISCLPCRYRKLKCDRTLPACSNCINRGDITACSYVPKGPEPHKELQQSLELPAAALSKIDNLERLVRTLLENQASVEEEPDTPTSFIDVDAQDGRDSNSEKVQQSHKGINQNYGMDSPRITTGTVGLDTSIQITATYKQPSYVNEAHWALLLSDIGDVRSYLNAQHQRYEQQNDAITQILRRSAEEPGPTLLLGSARKVTRAAILSQLPSRYMCDIIIARFFQHLYPAMYIIHPPTFQKQYEAFWADTSKTSMVWVALLFAMSRVAMIDYIREGDEPIELRGKGQDLANDFCNTLTDCLILADYTKPHEFLIEALSYHFYAEYASTREANSNVWVLLATVIRLATKMNYHQQTQPSLSLSPFQCEMRRRVWTFISQADIMISFQMGLPSMIGVGQLDLAFPRNIVDESFDENCSKLPASLPDCESTQISFLIAKTRLVHGFVRALDEIGGPGIPKWERILEIDRELRQIYDSVPFHYKLCQLSEEDSLVLISARFVLASIHHKSLCVLHSRLLEGGQYQFQIYLFPARLPEFSHVNSALPGHAEPRDTNRGTSTKPNKLPDLAGDSRLLASSDP</sequence>
<proteinExistence type="predicted"/>
<protein>
    <recommendedName>
        <fullName evidence="5">Zn(2)-C6 fungal-type domain-containing protein</fullName>
    </recommendedName>
</protein>
<feature type="region of interest" description="Disordered" evidence="4">
    <location>
        <begin position="99"/>
        <end position="143"/>
    </location>
</feature>
<evidence type="ECO:0000259" key="5">
    <source>
        <dbReference type="PROSITE" id="PS50048"/>
    </source>
</evidence>
<evidence type="ECO:0000256" key="1">
    <source>
        <dbReference type="ARBA" id="ARBA00004123"/>
    </source>
</evidence>
<dbReference type="PANTHER" id="PTHR31001">
    <property type="entry name" value="UNCHARACTERIZED TRANSCRIPTIONAL REGULATORY PROTEIN"/>
    <property type="match status" value="1"/>
</dbReference>
<dbReference type="InterPro" id="IPR050613">
    <property type="entry name" value="Sec_Metabolite_Reg"/>
</dbReference>
<dbReference type="OrthoDB" id="4934715at2759"/>
<dbReference type="PROSITE" id="PS50048">
    <property type="entry name" value="ZN2_CY6_FUNGAL_2"/>
    <property type="match status" value="1"/>
</dbReference>
<dbReference type="GO" id="GO:0000981">
    <property type="term" value="F:DNA-binding transcription factor activity, RNA polymerase II-specific"/>
    <property type="evidence" value="ECO:0007669"/>
    <property type="project" value="InterPro"/>
</dbReference>
<feature type="compositionally biased region" description="Polar residues" evidence="4">
    <location>
        <begin position="1"/>
        <end position="17"/>
    </location>
</feature>
<dbReference type="Proteomes" id="UP000800235">
    <property type="component" value="Unassembled WGS sequence"/>
</dbReference>
<feature type="region of interest" description="Disordered" evidence="4">
    <location>
        <begin position="562"/>
        <end position="600"/>
    </location>
</feature>
<keyword evidence="7" id="KW-1185">Reference proteome</keyword>
<dbReference type="GO" id="GO:0008270">
    <property type="term" value="F:zinc ion binding"/>
    <property type="evidence" value="ECO:0007669"/>
    <property type="project" value="InterPro"/>
</dbReference>